<accession>A0AAP0HSD6</accession>
<feature type="compositionally biased region" description="Basic and acidic residues" evidence="1">
    <location>
        <begin position="33"/>
        <end position="47"/>
    </location>
</feature>
<feature type="compositionally biased region" description="Gly residues" evidence="1">
    <location>
        <begin position="78"/>
        <end position="94"/>
    </location>
</feature>
<reference evidence="2 3" key="1">
    <citation type="submission" date="2024-01" db="EMBL/GenBank/DDBJ databases">
        <title>Genome assemblies of Stephania.</title>
        <authorList>
            <person name="Yang L."/>
        </authorList>
    </citation>
    <scope>NUCLEOTIDE SEQUENCE [LARGE SCALE GENOMIC DNA]</scope>
    <source>
        <strain evidence="2">JXDWG</strain>
        <tissue evidence="2">Leaf</tissue>
    </source>
</reference>
<comment type="caution">
    <text evidence="2">The sequence shown here is derived from an EMBL/GenBank/DDBJ whole genome shotgun (WGS) entry which is preliminary data.</text>
</comment>
<keyword evidence="3" id="KW-1185">Reference proteome</keyword>
<feature type="region of interest" description="Disordered" evidence="1">
    <location>
        <begin position="25"/>
        <end position="66"/>
    </location>
</feature>
<evidence type="ECO:0000256" key="1">
    <source>
        <dbReference type="SAM" id="MobiDB-lite"/>
    </source>
</evidence>
<sequence>MGLPPFLSSPQSPIIAAAIFHRRPFGHPPPHIPRPDLAGREGEEGGRKTVHSFCHPPPCQKEGRKGGWLPTVVLSVAGGHGGVGGDDSRGGGGNKWWMVD</sequence>
<evidence type="ECO:0000313" key="2">
    <source>
        <dbReference type="EMBL" id="KAK9094831.1"/>
    </source>
</evidence>
<proteinExistence type="predicted"/>
<gene>
    <name evidence="2" type="ORF">Scep_026300</name>
</gene>
<name>A0AAP0HSD6_9MAGN</name>
<protein>
    <submittedName>
        <fullName evidence="2">Uncharacterized protein</fullName>
    </submittedName>
</protein>
<feature type="region of interest" description="Disordered" evidence="1">
    <location>
        <begin position="78"/>
        <end position="100"/>
    </location>
</feature>
<dbReference type="Proteomes" id="UP001419268">
    <property type="component" value="Unassembled WGS sequence"/>
</dbReference>
<evidence type="ECO:0000313" key="3">
    <source>
        <dbReference type="Proteomes" id="UP001419268"/>
    </source>
</evidence>
<organism evidence="2 3">
    <name type="scientific">Stephania cephalantha</name>
    <dbReference type="NCBI Taxonomy" id="152367"/>
    <lineage>
        <taxon>Eukaryota</taxon>
        <taxon>Viridiplantae</taxon>
        <taxon>Streptophyta</taxon>
        <taxon>Embryophyta</taxon>
        <taxon>Tracheophyta</taxon>
        <taxon>Spermatophyta</taxon>
        <taxon>Magnoliopsida</taxon>
        <taxon>Ranunculales</taxon>
        <taxon>Menispermaceae</taxon>
        <taxon>Menispermoideae</taxon>
        <taxon>Cissampelideae</taxon>
        <taxon>Stephania</taxon>
    </lineage>
</organism>
<dbReference type="EMBL" id="JBBNAG010000011">
    <property type="protein sequence ID" value="KAK9094831.1"/>
    <property type="molecule type" value="Genomic_DNA"/>
</dbReference>
<dbReference type="AlphaFoldDB" id="A0AAP0HSD6"/>